<dbReference type="Pfam" id="PF00270">
    <property type="entry name" value="DEAD"/>
    <property type="match status" value="1"/>
</dbReference>
<protein>
    <recommendedName>
        <fullName evidence="6">ATP-dependent RNA helicase</fullName>
        <ecNumber evidence="6">3.6.4.13</ecNumber>
    </recommendedName>
</protein>
<reference evidence="9 11" key="1">
    <citation type="journal article" date="2012" name="Nature">
        <title>Algal genomes reveal evolutionary mosaicism and the fate of nucleomorphs.</title>
        <authorList>
            <consortium name="DOE Joint Genome Institute"/>
            <person name="Curtis B.A."/>
            <person name="Tanifuji G."/>
            <person name="Burki F."/>
            <person name="Gruber A."/>
            <person name="Irimia M."/>
            <person name="Maruyama S."/>
            <person name="Arias M.C."/>
            <person name="Ball S.G."/>
            <person name="Gile G.H."/>
            <person name="Hirakawa Y."/>
            <person name="Hopkins J.F."/>
            <person name="Kuo A."/>
            <person name="Rensing S.A."/>
            <person name="Schmutz J."/>
            <person name="Symeonidi A."/>
            <person name="Elias M."/>
            <person name="Eveleigh R.J."/>
            <person name="Herman E.K."/>
            <person name="Klute M.J."/>
            <person name="Nakayama T."/>
            <person name="Obornik M."/>
            <person name="Reyes-Prieto A."/>
            <person name="Armbrust E.V."/>
            <person name="Aves S.J."/>
            <person name="Beiko R.G."/>
            <person name="Coutinho P."/>
            <person name="Dacks J.B."/>
            <person name="Durnford D.G."/>
            <person name="Fast N.M."/>
            <person name="Green B.R."/>
            <person name="Grisdale C.J."/>
            <person name="Hempel F."/>
            <person name="Henrissat B."/>
            <person name="Hoppner M.P."/>
            <person name="Ishida K."/>
            <person name="Kim E."/>
            <person name="Koreny L."/>
            <person name="Kroth P.G."/>
            <person name="Liu Y."/>
            <person name="Malik S.B."/>
            <person name="Maier U.G."/>
            <person name="McRose D."/>
            <person name="Mock T."/>
            <person name="Neilson J.A."/>
            <person name="Onodera N.T."/>
            <person name="Poole A.M."/>
            <person name="Pritham E.J."/>
            <person name="Richards T.A."/>
            <person name="Rocap G."/>
            <person name="Roy S.W."/>
            <person name="Sarai C."/>
            <person name="Schaack S."/>
            <person name="Shirato S."/>
            <person name="Slamovits C.H."/>
            <person name="Spencer D.F."/>
            <person name="Suzuki S."/>
            <person name="Worden A.Z."/>
            <person name="Zauner S."/>
            <person name="Barry K."/>
            <person name="Bell C."/>
            <person name="Bharti A.K."/>
            <person name="Crow J.A."/>
            <person name="Grimwood J."/>
            <person name="Kramer R."/>
            <person name="Lindquist E."/>
            <person name="Lucas S."/>
            <person name="Salamov A."/>
            <person name="McFadden G.I."/>
            <person name="Lane C.E."/>
            <person name="Keeling P.J."/>
            <person name="Gray M.W."/>
            <person name="Grigoriev I.V."/>
            <person name="Archibald J.M."/>
        </authorList>
    </citation>
    <scope>NUCLEOTIDE SEQUENCE</scope>
    <source>
        <strain evidence="9 11">CCMP2712</strain>
    </source>
</reference>
<evidence type="ECO:0000259" key="8">
    <source>
        <dbReference type="PROSITE" id="PS51192"/>
    </source>
</evidence>
<reference evidence="11" key="2">
    <citation type="submission" date="2012-11" db="EMBL/GenBank/DDBJ databases">
        <authorList>
            <person name="Kuo A."/>
            <person name="Curtis B.A."/>
            <person name="Tanifuji G."/>
            <person name="Burki F."/>
            <person name="Gruber A."/>
            <person name="Irimia M."/>
            <person name="Maruyama S."/>
            <person name="Arias M.C."/>
            <person name="Ball S.G."/>
            <person name="Gile G.H."/>
            <person name="Hirakawa Y."/>
            <person name="Hopkins J.F."/>
            <person name="Rensing S.A."/>
            <person name="Schmutz J."/>
            <person name="Symeonidi A."/>
            <person name="Elias M."/>
            <person name="Eveleigh R.J."/>
            <person name="Herman E.K."/>
            <person name="Klute M.J."/>
            <person name="Nakayama T."/>
            <person name="Obornik M."/>
            <person name="Reyes-Prieto A."/>
            <person name="Armbrust E.V."/>
            <person name="Aves S.J."/>
            <person name="Beiko R.G."/>
            <person name="Coutinho P."/>
            <person name="Dacks J.B."/>
            <person name="Durnford D.G."/>
            <person name="Fast N.M."/>
            <person name="Green B.R."/>
            <person name="Grisdale C."/>
            <person name="Hempe F."/>
            <person name="Henrissat B."/>
            <person name="Hoppner M.P."/>
            <person name="Ishida K.-I."/>
            <person name="Kim E."/>
            <person name="Koreny L."/>
            <person name="Kroth P.G."/>
            <person name="Liu Y."/>
            <person name="Malik S.-B."/>
            <person name="Maier U.G."/>
            <person name="McRose D."/>
            <person name="Mock T."/>
            <person name="Neilson J.A."/>
            <person name="Onodera N.T."/>
            <person name="Poole A.M."/>
            <person name="Pritham E.J."/>
            <person name="Richards T.A."/>
            <person name="Rocap G."/>
            <person name="Roy S.W."/>
            <person name="Sarai C."/>
            <person name="Schaack S."/>
            <person name="Shirato S."/>
            <person name="Slamovits C.H."/>
            <person name="Spencer D.F."/>
            <person name="Suzuki S."/>
            <person name="Worden A.Z."/>
            <person name="Zauner S."/>
            <person name="Barry K."/>
            <person name="Bell C."/>
            <person name="Bharti A.K."/>
            <person name="Crow J.A."/>
            <person name="Grimwood J."/>
            <person name="Kramer R."/>
            <person name="Lindquist E."/>
            <person name="Lucas S."/>
            <person name="Salamov A."/>
            <person name="McFadden G.I."/>
            <person name="Lane C.E."/>
            <person name="Keeling P.J."/>
            <person name="Gray M.W."/>
            <person name="Grigoriev I.V."/>
            <person name="Archibald J.M."/>
        </authorList>
    </citation>
    <scope>NUCLEOTIDE SEQUENCE</scope>
    <source>
        <strain evidence="11">CCMP2712</strain>
    </source>
</reference>
<dbReference type="InterPro" id="IPR014001">
    <property type="entry name" value="Helicase_ATP-bd"/>
</dbReference>
<dbReference type="SUPFAM" id="SSF52540">
    <property type="entry name" value="P-loop containing nucleoside triphosphate hydrolases"/>
    <property type="match status" value="1"/>
</dbReference>
<dbReference type="HOGENOM" id="CLU_618888_0_0_1"/>
<dbReference type="GO" id="GO:0005524">
    <property type="term" value="F:ATP binding"/>
    <property type="evidence" value="ECO:0007669"/>
    <property type="project" value="UniProtKB-UniRule"/>
</dbReference>
<dbReference type="GO" id="GO:0003723">
    <property type="term" value="F:RNA binding"/>
    <property type="evidence" value="ECO:0007669"/>
    <property type="project" value="UniProtKB-UniRule"/>
</dbReference>
<dbReference type="OMA" id="PERAQKH"/>
<dbReference type="InterPro" id="IPR027417">
    <property type="entry name" value="P-loop_NTPase"/>
</dbReference>
<reference evidence="10" key="3">
    <citation type="submission" date="2015-06" db="UniProtKB">
        <authorList>
            <consortium name="EnsemblProtists"/>
        </authorList>
    </citation>
    <scope>IDENTIFICATION</scope>
</reference>
<evidence type="ECO:0000256" key="7">
    <source>
        <dbReference type="SAM" id="MobiDB-lite"/>
    </source>
</evidence>
<feature type="region of interest" description="Disordered" evidence="7">
    <location>
        <begin position="1"/>
        <end position="147"/>
    </location>
</feature>
<dbReference type="AlphaFoldDB" id="L1J152"/>
<keyword evidence="3 5" id="KW-0378">Hydrolase</keyword>
<comment type="subcellular location">
    <subcellularLocation>
        <location evidence="1">Plastid</location>
        <location evidence="1">Chloroplast</location>
    </subcellularLocation>
</comment>
<evidence type="ECO:0000256" key="4">
    <source>
        <dbReference type="ARBA" id="ARBA00022840"/>
    </source>
</evidence>
<organism evidence="9">
    <name type="scientific">Guillardia theta (strain CCMP2712)</name>
    <name type="common">Cryptophyte</name>
    <dbReference type="NCBI Taxonomy" id="905079"/>
    <lineage>
        <taxon>Eukaryota</taxon>
        <taxon>Cryptophyceae</taxon>
        <taxon>Pyrenomonadales</taxon>
        <taxon>Geminigeraceae</taxon>
        <taxon>Guillardia</taxon>
    </lineage>
</organism>
<keyword evidence="11" id="KW-1185">Reference proteome</keyword>
<comment type="similarity">
    <text evidence="5">Belongs to the DEAD box helicase family.</text>
</comment>
<dbReference type="RefSeq" id="XP_005829032.1">
    <property type="nucleotide sequence ID" value="XM_005828975.1"/>
</dbReference>
<feature type="compositionally biased region" description="Polar residues" evidence="7">
    <location>
        <begin position="98"/>
        <end position="107"/>
    </location>
</feature>
<feature type="compositionally biased region" description="Basic and acidic residues" evidence="7">
    <location>
        <begin position="12"/>
        <end position="42"/>
    </location>
</feature>
<sequence>MDSPWAIRRKPKQEGRGEEDRKQEKKKEKEKEKKEKEKKQEIVNKQAKSLSEDTSVGGKRPRIEYKEGSSKDKGAGEKEEDGMNGSKKKKSKMEKKATNGSNGSEQSPAGRKQHPIEEPVAKKPDPPPAQVSEGVATGEKFEDVDLPKPLSNKTMEAIRALGFSRMTPVQQATIPLLLTNKDVAVQACTGSGKTAAFLIPAFELLLRLEEKLKMHEVGALVIAPTRELAMQILSVAKLMSACVPEISVAILTGGSDNDETLRVFLEEGGNIVIGTPGRLQHTLTKVTQFNVKKLELLILDEADRLLDMGFQAALNSILEKLPKLRRTGLFSATMNNEVAALARAGLRNPRQITVTVHGKANKQQSTPVTLSNLYTVCSESEKLDEVGRTARFGKQGSSILFLSPAEDSYVGFLKLRKVPLSFSPTQSKAEDAEELKKQVLLLR</sequence>
<dbReference type="PROSITE" id="PS00039">
    <property type="entry name" value="DEAD_ATP_HELICASE"/>
    <property type="match status" value="1"/>
</dbReference>
<evidence type="ECO:0000313" key="10">
    <source>
        <dbReference type="EnsemblProtists" id="EKX42052"/>
    </source>
</evidence>
<dbReference type="PaxDb" id="55529-EKX42052"/>
<name>L1J152_GUITC</name>
<evidence type="ECO:0000256" key="5">
    <source>
        <dbReference type="RuleBase" id="RU000492"/>
    </source>
</evidence>
<evidence type="ECO:0000256" key="2">
    <source>
        <dbReference type="ARBA" id="ARBA00022741"/>
    </source>
</evidence>
<keyword evidence="5" id="KW-0347">Helicase</keyword>
<dbReference type="GO" id="GO:0009507">
    <property type="term" value="C:chloroplast"/>
    <property type="evidence" value="ECO:0007669"/>
    <property type="project" value="UniProtKB-SubCell"/>
</dbReference>
<dbReference type="STRING" id="905079.L1J152"/>
<feature type="domain" description="Helicase ATP-binding" evidence="8">
    <location>
        <begin position="174"/>
        <end position="352"/>
    </location>
</feature>
<feature type="compositionally biased region" description="Basic and acidic residues" evidence="7">
    <location>
        <begin position="114"/>
        <end position="125"/>
    </location>
</feature>
<comment type="domain">
    <text evidence="6">The Q motif is unique to and characteristic of the DEAD box family of RNA helicases and controls ATP binding and hydrolysis.</text>
</comment>
<comment type="function">
    <text evidence="6">RNA helicase.</text>
</comment>
<dbReference type="KEGG" id="gtt:GUITHDRAFT_141524"/>
<dbReference type="EMBL" id="JH993019">
    <property type="protein sequence ID" value="EKX42052.1"/>
    <property type="molecule type" value="Genomic_DNA"/>
</dbReference>
<evidence type="ECO:0000256" key="1">
    <source>
        <dbReference type="ARBA" id="ARBA00004229"/>
    </source>
</evidence>
<keyword evidence="2 5" id="KW-0547">Nucleotide-binding</keyword>
<dbReference type="eggNOG" id="KOG0345">
    <property type="taxonomic scope" value="Eukaryota"/>
</dbReference>
<dbReference type="PANTHER" id="PTHR24031">
    <property type="entry name" value="RNA HELICASE"/>
    <property type="match status" value="1"/>
</dbReference>
<dbReference type="EnsemblProtists" id="EKX42052">
    <property type="protein sequence ID" value="EKX42052"/>
    <property type="gene ID" value="GUITHDRAFT_141524"/>
</dbReference>
<dbReference type="SMART" id="SM00487">
    <property type="entry name" value="DEXDc"/>
    <property type="match status" value="1"/>
</dbReference>
<comment type="catalytic activity">
    <reaction evidence="6">
        <text>ATP + H2O = ADP + phosphate + H(+)</text>
        <dbReference type="Rhea" id="RHEA:13065"/>
        <dbReference type="ChEBI" id="CHEBI:15377"/>
        <dbReference type="ChEBI" id="CHEBI:15378"/>
        <dbReference type="ChEBI" id="CHEBI:30616"/>
        <dbReference type="ChEBI" id="CHEBI:43474"/>
        <dbReference type="ChEBI" id="CHEBI:456216"/>
        <dbReference type="EC" id="3.6.4.13"/>
    </reaction>
</comment>
<dbReference type="InterPro" id="IPR011545">
    <property type="entry name" value="DEAD/DEAH_box_helicase_dom"/>
</dbReference>
<feature type="compositionally biased region" description="Basic and acidic residues" evidence="7">
    <location>
        <begin position="61"/>
        <end position="77"/>
    </location>
</feature>
<evidence type="ECO:0000313" key="9">
    <source>
        <dbReference type="EMBL" id="EKX42052.1"/>
    </source>
</evidence>
<dbReference type="Proteomes" id="UP000011087">
    <property type="component" value="Unassembled WGS sequence"/>
</dbReference>
<evidence type="ECO:0000256" key="3">
    <source>
        <dbReference type="ARBA" id="ARBA00022801"/>
    </source>
</evidence>
<keyword evidence="6" id="KW-0694">RNA-binding</keyword>
<dbReference type="PROSITE" id="PS51192">
    <property type="entry name" value="HELICASE_ATP_BIND_1"/>
    <property type="match status" value="1"/>
</dbReference>
<dbReference type="InterPro" id="IPR000629">
    <property type="entry name" value="RNA-helicase_DEAD-box_CS"/>
</dbReference>
<dbReference type="GO" id="GO:0003724">
    <property type="term" value="F:RNA helicase activity"/>
    <property type="evidence" value="ECO:0007669"/>
    <property type="project" value="UniProtKB-EC"/>
</dbReference>
<dbReference type="Gene3D" id="3.40.50.300">
    <property type="entry name" value="P-loop containing nucleotide triphosphate hydrolases"/>
    <property type="match status" value="2"/>
</dbReference>
<evidence type="ECO:0000313" key="11">
    <source>
        <dbReference type="Proteomes" id="UP000011087"/>
    </source>
</evidence>
<evidence type="ECO:0000256" key="6">
    <source>
        <dbReference type="RuleBase" id="RU365068"/>
    </source>
</evidence>
<proteinExistence type="inferred from homology"/>
<dbReference type="GeneID" id="17298673"/>
<dbReference type="OrthoDB" id="7396459at2759"/>
<keyword evidence="4 5" id="KW-0067">ATP-binding</keyword>
<dbReference type="CDD" id="cd17960">
    <property type="entry name" value="DEADc_DDX55"/>
    <property type="match status" value="1"/>
</dbReference>
<gene>
    <name evidence="9" type="ORF">GUITHDRAFT_141524</name>
</gene>
<dbReference type="EC" id="3.6.4.13" evidence="6"/>
<accession>L1J152</accession>
<dbReference type="GO" id="GO:0016787">
    <property type="term" value="F:hydrolase activity"/>
    <property type="evidence" value="ECO:0007669"/>
    <property type="project" value="UniProtKB-KW"/>
</dbReference>